<feature type="compositionally biased region" description="Basic and acidic residues" evidence="1">
    <location>
        <begin position="284"/>
        <end position="327"/>
    </location>
</feature>
<sequence length="327" mass="35293">MPSRSTAAGGSHTCEACGTRIDPEDRFCSGCGRPVGSTDRDRPERGSGRGHGSPSAEDRAWLRRRVADLHAEGWETLSDDGDRVVLRKRGVGRVPIHLLLFLLTGGFGNVLYAFYKYTSGGPRREVYADGTERLRGGDRGSGMDLPTVAGVGLGLVAAFAAAVWVGAGLIANVSAVAVAVGALVFLLIALATATLPRVARDGVKSVRTFGTERAVDRERVRNPPEPCSACGRRVFRGEHRRYAERFYLAGLPLWTGKSGENVYCSACADEANGPFGDDDDIDAELDRLRSATEREPPATDRWTAGRDDGRDGDRDDERDRELDSNAR</sequence>
<evidence type="ECO:0000256" key="2">
    <source>
        <dbReference type="SAM" id="Phobius"/>
    </source>
</evidence>
<evidence type="ECO:0000259" key="4">
    <source>
        <dbReference type="Pfam" id="PF26413"/>
    </source>
</evidence>
<feature type="transmembrane region" description="Helical" evidence="2">
    <location>
        <begin position="145"/>
        <end position="167"/>
    </location>
</feature>
<dbReference type="Proteomes" id="UP001589595">
    <property type="component" value="Unassembled WGS sequence"/>
</dbReference>
<feature type="transmembrane region" description="Helical" evidence="2">
    <location>
        <begin position="96"/>
        <end position="115"/>
    </location>
</feature>
<feature type="compositionally biased region" description="Basic and acidic residues" evidence="1">
    <location>
        <begin position="38"/>
        <end position="47"/>
    </location>
</feature>
<dbReference type="Pfam" id="PF13240">
    <property type="entry name" value="Zn_Ribbon_1"/>
    <property type="match status" value="1"/>
</dbReference>
<gene>
    <name evidence="6" type="ORF">ACFFOL_07620</name>
</gene>
<feature type="domain" description="Zinc-ribbon" evidence="3">
    <location>
        <begin position="14"/>
        <end position="35"/>
    </location>
</feature>
<name>A0ABD5MJL8_9EURY</name>
<keyword evidence="2" id="KW-0472">Membrane</keyword>
<dbReference type="AlphaFoldDB" id="A0ABD5MJL8"/>
<keyword evidence="2" id="KW-0812">Transmembrane</keyword>
<proteinExistence type="predicted"/>
<dbReference type="EMBL" id="JBHMAJ010000006">
    <property type="protein sequence ID" value="MFB9824038.1"/>
    <property type="molecule type" value="Genomic_DNA"/>
</dbReference>
<accession>A0ABD5MJL8</accession>
<dbReference type="Pfam" id="PF26413">
    <property type="entry name" value="DUF8108"/>
    <property type="match status" value="1"/>
</dbReference>
<evidence type="ECO:0000259" key="5">
    <source>
        <dbReference type="Pfam" id="PF26438"/>
    </source>
</evidence>
<dbReference type="RefSeq" id="WP_222922781.1">
    <property type="nucleotide sequence ID" value="NZ_CP082286.1"/>
</dbReference>
<feature type="region of interest" description="Disordered" evidence="1">
    <location>
        <begin position="275"/>
        <end position="327"/>
    </location>
</feature>
<evidence type="ECO:0000313" key="7">
    <source>
        <dbReference type="Proteomes" id="UP001589595"/>
    </source>
</evidence>
<evidence type="ECO:0000313" key="6">
    <source>
        <dbReference type="EMBL" id="MFB9824038.1"/>
    </source>
</evidence>
<dbReference type="InterPro" id="IPR058962">
    <property type="entry name" value="DUF8108_N"/>
</dbReference>
<reference evidence="6" key="1">
    <citation type="submission" date="2024-09" db="EMBL/GenBank/DDBJ databases">
        <authorList>
            <person name="Sun Q."/>
        </authorList>
    </citation>
    <scope>NUCLEOTIDE SEQUENCE [LARGE SCALE GENOMIC DNA]</scope>
    <source>
        <strain evidence="6">JCM 31273</strain>
    </source>
</reference>
<feature type="domain" description="DUF8108" evidence="5">
    <location>
        <begin position="58"/>
        <end position="125"/>
    </location>
</feature>
<evidence type="ECO:0000256" key="1">
    <source>
        <dbReference type="SAM" id="MobiDB-lite"/>
    </source>
</evidence>
<comment type="caution">
    <text evidence="6">The sequence shown here is derived from an EMBL/GenBank/DDBJ whole genome shotgun (WGS) entry which is preliminary data.</text>
</comment>
<dbReference type="Pfam" id="PF26438">
    <property type="entry name" value="DUF8108_N"/>
    <property type="match status" value="1"/>
</dbReference>
<feature type="domain" description="DUF8108" evidence="4">
    <location>
        <begin position="204"/>
        <end position="269"/>
    </location>
</feature>
<dbReference type="InterPro" id="IPR058421">
    <property type="entry name" value="DUF8108_C"/>
</dbReference>
<keyword evidence="2" id="KW-1133">Transmembrane helix</keyword>
<feature type="transmembrane region" description="Helical" evidence="2">
    <location>
        <begin position="173"/>
        <end position="195"/>
    </location>
</feature>
<keyword evidence="7" id="KW-1185">Reference proteome</keyword>
<protein>
    <submittedName>
        <fullName evidence="6">Zinc ribbon domain-containing protein</fullName>
    </submittedName>
</protein>
<evidence type="ECO:0000259" key="3">
    <source>
        <dbReference type="Pfam" id="PF13240"/>
    </source>
</evidence>
<dbReference type="InterPro" id="IPR026870">
    <property type="entry name" value="Zinc_ribbon_dom"/>
</dbReference>
<dbReference type="GeneID" id="67210131"/>
<organism evidence="6 7">
    <name type="scientific">Halobaculum roseum</name>
    <dbReference type="NCBI Taxonomy" id="2175149"/>
    <lineage>
        <taxon>Archaea</taxon>
        <taxon>Methanobacteriati</taxon>
        <taxon>Methanobacteriota</taxon>
        <taxon>Stenosarchaea group</taxon>
        <taxon>Halobacteria</taxon>
        <taxon>Halobacteriales</taxon>
        <taxon>Haloferacaceae</taxon>
        <taxon>Halobaculum</taxon>
    </lineage>
</organism>
<feature type="region of interest" description="Disordered" evidence="1">
    <location>
        <begin position="1"/>
        <end position="57"/>
    </location>
</feature>